<feature type="domain" description="VOC" evidence="1">
    <location>
        <begin position="7"/>
        <end position="120"/>
    </location>
</feature>
<name>A0A6J4LK92_9ACTN</name>
<dbReference type="InterPro" id="IPR052164">
    <property type="entry name" value="Anthracycline_SecMetBiosynth"/>
</dbReference>
<sequence>MSEVLSPVNWWEIEVPNLEEAGAFYSAVFGWTMVPFGESSLFAMRGQSMVCGLNRAEGEPSGRGVRAYLETTDMEATLERVQGAGGAVVTGRTLVDMDGDMGWWALFKDPSGVNLGLWTGTPPNSS</sequence>
<dbReference type="Gene3D" id="3.10.180.10">
    <property type="entry name" value="2,3-Dihydroxybiphenyl 1,2-Dioxygenase, domain 1"/>
    <property type="match status" value="1"/>
</dbReference>
<dbReference type="PANTHER" id="PTHR33993:SF2">
    <property type="entry name" value="VOC DOMAIN-CONTAINING PROTEIN"/>
    <property type="match status" value="1"/>
</dbReference>
<evidence type="ECO:0000313" key="2">
    <source>
        <dbReference type="EMBL" id="CAA9334466.1"/>
    </source>
</evidence>
<dbReference type="PANTHER" id="PTHR33993">
    <property type="entry name" value="GLYOXALASE-RELATED"/>
    <property type="match status" value="1"/>
</dbReference>
<dbReference type="PROSITE" id="PS51819">
    <property type="entry name" value="VOC"/>
    <property type="match status" value="1"/>
</dbReference>
<dbReference type="EMBL" id="CADCUD010000101">
    <property type="protein sequence ID" value="CAA9334466.1"/>
    <property type="molecule type" value="Genomic_DNA"/>
</dbReference>
<accession>A0A6J4LK92</accession>
<gene>
    <name evidence="2" type="ORF">AVDCRST_MAG46-1599</name>
</gene>
<dbReference type="SUPFAM" id="SSF54593">
    <property type="entry name" value="Glyoxalase/Bleomycin resistance protein/Dihydroxybiphenyl dioxygenase"/>
    <property type="match status" value="1"/>
</dbReference>
<reference evidence="2" key="1">
    <citation type="submission" date="2020-02" db="EMBL/GenBank/DDBJ databases">
        <authorList>
            <person name="Meier V. D."/>
        </authorList>
    </citation>
    <scope>NUCLEOTIDE SEQUENCE</scope>
    <source>
        <strain evidence="2">AVDCRST_MAG46</strain>
    </source>
</reference>
<dbReference type="InterPro" id="IPR041581">
    <property type="entry name" value="Glyoxalase_6"/>
</dbReference>
<dbReference type="InterPro" id="IPR029068">
    <property type="entry name" value="Glyas_Bleomycin-R_OHBP_Dase"/>
</dbReference>
<dbReference type="Pfam" id="PF18029">
    <property type="entry name" value="Glyoxalase_6"/>
    <property type="match status" value="1"/>
</dbReference>
<dbReference type="InterPro" id="IPR037523">
    <property type="entry name" value="VOC_core"/>
</dbReference>
<dbReference type="CDD" id="cd07247">
    <property type="entry name" value="SgaA_N_like"/>
    <property type="match status" value="1"/>
</dbReference>
<organism evidence="2">
    <name type="scientific">uncultured Nocardioidaceae bacterium</name>
    <dbReference type="NCBI Taxonomy" id="253824"/>
    <lineage>
        <taxon>Bacteria</taxon>
        <taxon>Bacillati</taxon>
        <taxon>Actinomycetota</taxon>
        <taxon>Actinomycetes</taxon>
        <taxon>Propionibacteriales</taxon>
        <taxon>Nocardioidaceae</taxon>
        <taxon>environmental samples</taxon>
    </lineage>
</organism>
<evidence type="ECO:0000259" key="1">
    <source>
        <dbReference type="PROSITE" id="PS51819"/>
    </source>
</evidence>
<dbReference type="AlphaFoldDB" id="A0A6J4LK92"/>
<proteinExistence type="predicted"/>
<protein>
    <recommendedName>
        <fullName evidence="1">VOC domain-containing protein</fullName>
    </recommendedName>
</protein>